<evidence type="ECO:0000313" key="2">
    <source>
        <dbReference type="EMBL" id="GFN75492.1"/>
    </source>
</evidence>
<sequence length="94" mass="10017">MIGKAAQVMSGSPAPPSSATIGDRTSRCLSHTFRDPIPPQSPPLDAMYDWYHHPGRASASAALGVLSVSPQWETNLTGVTITPNLAECKKIYIP</sequence>
<keyword evidence="3" id="KW-1185">Reference proteome</keyword>
<evidence type="ECO:0000256" key="1">
    <source>
        <dbReference type="SAM" id="MobiDB-lite"/>
    </source>
</evidence>
<dbReference type="AlphaFoldDB" id="A0AAV3XZ59"/>
<reference evidence="2 3" key="1">
    <citation type="journal article" date="2021" name="Elife">
        <title>Chloroplast acquisition without the gene transfer in kleptoplastic sea slugs, Plakobranchus ocellatus.</title>
        <authorList>
            <person name="Maeda T."/>
            <person name="Takahashi S."/>
            <person name="Yoshida T."/>
            <person name="Shimamura S."/>
            <person name="Takaki Y."/>
            <person name="Nagai Y."/>
            <person name="Toyoda A."/>
            <person name="Suzuki Y."/>
            <person name="Arimoto A."/>
            <person name="Ishii H."/>
            <person name="Satoh N."/>
            <person name="Nishiyama T."/>
            <person name="Hasebe M."/>
            <person name="Maruyama T."/>
            <person name="Minagawa J."/>
            <person name="Obokata J."/>
            <person name="Shigenobu S."/>
        </authorList>
    </citation>
    <scope>NUCLEOTIDE SEQUENCE [LARGE SCALE GENOMIC DNA]</scope>
</reference>
<feature type="region of interest" description="Disordered" evidence="1">
    <location>
        <begin position="1"/>
        <end position="40"/>
    </location>
</feature>
<dbReference type="EMBL" id="BLXT01000273">
    <property type="protein sequence ID" value="GFN75492.1"/>
    <property type="molecule type" value="Genomic_DNA"/>
</dbReference>
<gene>
    <name evidence="2" type="ORF">PoB_000199800</name>
</gene>
<accession>A0AAV3XZ59</accession>
<protein>
    <submittedName>
        <fullName evidence="2">Uncharacterized protein</fullName>
    </submittedName>
</protein>
<name>A0AAV3XZ59_9GAST</name>
<dbReference type="Proteomes" id="UP000735302">
    <property type="component" value="Unassembled WGS sequence"/>
</dbReference>
<evidence type="ECO:0000313" key="3">
    <source>
        <dbReference type="Proteomes" id="UP000735302"/>
    </source>
</evidence>
<proteinExistence type="predicted"/>
<organism evidence="2 3">
    <name type="scientific">Plakobranchus ocellatus</name>
    <dbReference type="NCBI Taxonomy" id="259542"/>
    <lineage>
        <taxon>Eukaryota</taxon>
        <taxon>Metazoa</taxon>
        <taxon>Spiralia</taxon>
        <taxon>Lophotrochozoa</taxon>
        <taxon>Mollusca</taxon>
        <taxon>Gastropoda</taxon>
        <taxon>Heterobranchia</taxon>
        <taxon>Euthyneura</taxon>
        <taxon>Panpulmonata</taxon>
        <taxon>Sacoglossa</taxon>
        <taxon>Placobranchoidea</taxon>
        <taxon>Plakobranchidae</taxon>
        <taxon>Plakobranchus</taxon>
    </lineage>
</organism>
<comment type="caution">
    <text evidence="2">The sequence shown here is derived from an EMBL/GenBank/DDBJ whole genome shotgun (WGS) entry which is preliminary data.</text>
</comment>